<proteinExistence type="predicted"/>
<dbReference type="Proteomes" id="UP000789739">
    <property type="component" value="Unassembled WGS sequence"/>
</dbReference>
<feature type="chain" id="PRO_5040321289" evidence="2">
    <location>
        <begin position="24"/>
        <end position="187"/>
    </location>
</feature>
<comment type="caution">
    <text evidence="3">The sequence shown here is derived from an EMBL/GenBank/DDBJ whole genome shotgun (WGS) entry which is preliminary data.</text>
</comment>
<keyword evidence="2" id="KW-0732">Signal</keyword>
<dbReference type="EMBL" id="CAJVPI010000521">
    <property type="protein sequence ID" value="CAG8545366.1"/>
    <property type="molecule type" value="Genomic_DNA"/>
</dbReference>
<organism evidence="3 4">
    <name type="scientific">Paraglomus brasilianum</name>
    <dbReference type="NCBI Taxonomy" id="144538"/>
    <lineage>
        <taxon>Eukaryota</taxon>
        <taxon>Fungi</taxon>
        <taxon>Fungi incertae sedis</taxon>
        <taxon>Mucoromycota</taxon>
        <taxon>Glomeromycotina</taxon>
        <taxon>Glomeromycetes</taxon>
        <taxon>Paraglomerales</taxon>
        <taxon>Paraglomeraceae</taxon>
        <taxon>Paraglomus</taxon>
    </lineage>
</organism>
<name>A0A9N9AX14_9GLOM</name>
<evidence type="ECO:0000313" key="4">
    <source>
        <dbReference type="Proteomes" id="UP000789739"/>
    </source>
</evidence>
<reference evidence="3" key="1">
    <citation type="submission" date="2021-06" db="EMBL/GenBank/DDBJ databases">
        <authorList>
            <person name="Kallberg Y."/>
            <person name="Tangrot J."/>
            <person name="Rosling A."/>
        </authorList>
    </citation>
    <scope>NUCLEOTIDE SEQUENCE</scope>
    <source>
        <strain evidence="3">BR232B</strain>
    </source>
</reference>
<keyword evidence="4" id="KW-1185">Reference proteome</keyword>
<feature type="signal peptide" evidence="2">
    <location>
        <begin position="1"/>
        <end position="23"/>
    </location>
</feature>
<sequence>MARHYSFIFIAISLALIATAAYAQSMNCKTCQVAEQAFISCYGSSQVQFTDPKAMQCLCQSQVLGAYDVCTACEKELGVTNGLSQVPKNVLLSKCQSTASNATTSSTTTGTSTTGAPTAGTSTASTSTTGTPTAGTDSTATAATTSDTSPSNTGGSSPTPNANGGTKTFGNIVRIGFISLIAGVFLA</sequence>
<evidence type="ECO:0000256" key="1">
    <source>
        <dbReference type="SAM" id="MobiDB-lite"/>
    </source>
</evidence>
<evidence type="ECO:0000256" key="2">
    <source>
        <dbReference type="SAM" id="SignalP"/>
    </source>
</evidence>
<dbReference type="AlphaFoldDB" id="A0A9N9AX14"/>
<feature type="compositionally biased region" description="Low complexity" evidence="1">
    <location>
        <begin position="101"/>
        <end position="161"/>
    </location>
</feature>
<accession>A0A9N9AX14</accession>
<evidence type="ECO:0000313" key="3">
    <source>
        <dbReference type="EMBL" id="CAG8545366.1"/>
    </source>
</evidence>
<gene>
    <name evidence="3" type="ORF">PBRASI_LOCUS4805</name>
</gene>
<protein>
    <submittedName>
        <fullName evidence="3">1159_t:CDS:1</fullName>
    </submittedName>
</protein>
<feature type="region of interest" description="Disordered" evidence="1">
    <location>
        <begin position="101"/>
        <end position="167"/>
    </location>
</feature>